<name>A0AC61DD20_9FIRM</name>
<proteinExistence type="predicted"/>
<organism evidence="1 2">
    <name type="scientific">Sporanaerobium hydrogeniformans</name>
    <dbReference type="NCBI Taxonomy" id="3072179"/>
    <lineage>
        <taxon>Bacteria</taxon>
        <taxon>Bacillati</taxon>
        <taxon>Bacillota</taxon>
        <taxon>Clostridia</taxon>
        <taxon>Lachnospirales</taxon>
        <taxon>Lachnospiraceae</taxon>
        <taxon>Sporanaerobium</taxon>
    </lineage>
</organism>
<keyword evidence="2" id="KW-1185">Reference proteome</keyword>
<evidence type="ECO:0000313" key="2">
    <source>
        <dbReference type="Proteomes" id="UP000224460"/>
    </source>
</evidence>
<sequence length="444" mass="49087">MPFDQLSSKLQDVFKQLKGKGKLTEKDLKVALREVKLALLEADVNFKVVKNFIKTIEERAVGQEVMESLTPGQQVIKIVNEELIALMGSTQSKLTFATRGITTIMMVGLQGAGKTTTSAKLAALIKSQGKRPLLVACDVYRPAAIEQLTKVGKQVNVPVFSMGIDVNPVDIAKASMEYAKENNFDVVLIDTAGRLHIDEVLMDELKCIKSSLKPQEILLVVDAMTGQDAVNVAEAFDNALGLDGVVMTKLDGDSRGGAALSVKAVTNKPIKYVGMGEKLGDLEPFHPERIASRILGMGDVLTLIEKAQQNIDEKKAKELEAKFRKAEFNFEDFLEQMEQVKKMGPISQLIGMIPGLNTAKLGDVQIDDKQMNYVEAIILSMTKEERLNPSLLNMSRKKRIAKGSGRDIQEVNRLIKQFEQMQTMMKQFSGAMKGKKGKFKFPFM</sequence>
<accession>A0AC61DD20</accession>
<evidence type="ECO:0000313" key="1">
    <source>
        <dbReference type="EMBL" id="PHV71116.1"/>
    </source>
</evidence>
<protein>
    <submittedName>
        <fullName evidence="1">Signal recognition particle protein</fullName>
    </submittedName>
</protein>
<dbReference type="Proteomes" id="UP000224460">
    <property type="component" value="Unassembled WGS sequence"/>
</dbReference>
<comment type="caution">
    <text evidence="1">The sequence shown here is derived from an EMBL/GenBank/DDBJ whole genome shotgun (WGS) entry which is preliminary data.</text>
</comment>
<gene>
    <name evidence="1" type="ORF">CS063_07230</name>
</gene>
<dbReference type="EMBL" id="PEDL01000005">
    <property type="protein sequence ID" value="PHV71116.1"/>
    <property type="molecule type" value="Genomic_DNA"/>
</dbReference>
<reference evidence="1" key="1">
    <citation type="submission" date="2017-10" db="EMBL/GenBank/DDBJ databases">
        <title>Genome sequence of cellulolytic Lachnospiraceae bacterium XHS1971 isolated from hotspring sediment.</title>
        <authorList>
            <person name="Vasudevan G."/>
            <person name="Joshi A.J."/>
            <person name="Hivarkar S."/>
            <person name="Lanjekar V.B."/>
            <person name="Dhakephalkar P.K."/>
            <person name="Dagar S."/>
        </authorList>
    </citation>
    <scope>NUCLEOTIDE SEQUENCE</scope>
    <source>
        <strain evidence="1">XHS1971</strain>
    </source>
</reference>